<keyword evidence="1 2" id="KW-0732">Signal</keyword>
<dbReference type="Gene3D" id="3.90.780.10">
    <property type="entry name" value="5'-Nucleotidase, C-terminal domain"/>
    <property type="match status" value="1"/>
</dbReference>
<dbReference type="GO" id="GO:0000166">
    <property type="term" value="F:nucleotide binding"/>
    <property type="evidence" value="ECO:0007669"/>
    <property type="project" value="UniProtKB-KW"/>
</dbReference>
<feature type="chain" id="PRO_5011806786" evidence="2">
    <location>
        <begin position="29"/>
        <end position="571"/>
    </location>
</feature>
<dbReference type="PANTHER" id="PTHR11575">
    <property type="entry name" value="5'-NUCLEOTIDASE-RELATED"/>
    <property type="match status" value="1"/>
</dbReference>
<evidence type="ECO:0000259" key="3">
    <source>
        <dbReference type="Pfam" id="PF00149"/>
    </source>
</evidence>
<dbReference type="AlphaFoldDB" id="A0A1G8CCE5"/>
<dbReference type="InterPro" id="IPR006179">
    <property type="entry name" value="5_nucleotidase/apyrase"/>
</dbReference>
<keyword evidence="2" id="KW-0378">Hydrolase</keyword>
<dbReference type="EMBL" id="FNCC01000022">
    <property type="protein sequence ID" value="SDH43124.1"/>
    <property type="molecule type" value="Genomic_DNA"/>
</dbReference>
<feature type="domain" description="Calcineurin-like phosphoesterase" evidence="3">
    <location>
        <begin position="42"/>
        <end position="293"/>
    </location>
</feature>
<dbReference type="Gene3D" id="3.60.21.10">
    <property type="match status" value="1"/>
</dbReference>
<dbReference type="RefSeq" id="WP_090059372.1">
    <property type="nucleotide sequence ID" value="NZ_FNCC01000022.1"/>
</dbReference>
<dbReference type="InterPro" id="IPR008334">
    <property type="entry name" value="5'-Nucleotdase_C"/>
</dbReference>
<dbReference type="OrthoDB" id="1016457at2"/>
<dbReference type="SUPFAM" id="SSF55816">
    <property type="entry name" value="5'-nucleotidase (syn. UDP-sugar hydrolase), C-terminal domain"/>
    <property type="match status" value="1"/>
</dbReference>
<dbReference type="GO" id="GO:0009166">
    <property type="term" value="P:nucleotide catabolic process"/>
    <property type="evidence" value="ECO:0007669"/>
    <property type="project" value="InterPro"/>
</dbReference>
<evidence type="ECO:0000313" key="5">
    <source>
        <dbReference type="EMBL" id="SDH43124.1"/>
    </source>
</evidence>
<proteinExistence type="inferred from homology"/>
<evidence type="ECO:0000256" key="2">
    <source>
        <dbReference type="RuleBase" id="RU362119"/>
    </source>
</evidence>
<reference evidence="5" key="1">
    <citation type="submission" date="2016-10" db="EMBL/GenBank/DDBJ databases">
        <authorList>
            <person name="de Groot N.N."/>
        </authorList>
    </citation>
    <scope>NUCLEOTIDE SEQUENCE [LARGE SCALE GENOMIC DNA]</scope>
    <source>
        <strain evidence="5">CGMCC 4.3506</strain>
    </source>
</reference>
<dbReference type="Pfam" id="PF00149">
    <property type="entry name" value="Metallophos"/>
    <property type="match status" value="1"/>
</dbReference>
<accession>A0A1G8CCE5</accession>
<feature type="domain" description="5'-Nucleotidase C-terminal" evidence="4">
    <location>
        <begin position="374"/>
        <end position="534"/>
    </location>
</feature>
<keyword evidence="7" id="KW-1185">Reference proteome</keyword>
<evidence type="ECO:0000259" key="4">
    <source>
        <dbReference type="Pfam" id="PF02872"/>
    </source>
</evidence>
<name>A0A1G8CCE5_9PSEU</name>
<dbReference type="PRINTS" id="PR01607">
    <property type="entry name" value="APYRASEFAMLY"/>
</dbReference>
<dbReference type="InterPro" id="IPR004843">
    <property type="entry name" value="Calcineurin-like_PHP"/>
</dbReference>
<evidence type="ECO:0000313" key="6">
    <source>
        <dbReference type="EMBL" id="SDH58803.1"/>
    </source>
</evidence>
<keyword evidence="2" id="KW-0547">Nucleotide-binding</keyword>
<comment type="similarity">
    <text evidence="2">Belongs to the 5'-nucleotidase family.</text>
</comment>
<dbReference type="GO" id="GO:0008768">
    <property type="term" value="F:UDP-sugar diphosphatase activity"/>
    <property type="evidence" value="ECO:0007669"/>
    <property type="project" value="TreeGrafter"/>
</dbReference>
<dbReference type="SUPFAM" id="SSF56300">
    <property type="entry name" value="Metallo-dependent phosphatases"/>
    <property type="match status" value="1"/>
</dbReference>
<organism evidence="5 7">
    <name type="scientific">Lentzea fradiae</name>
    <dbReference type="NCBI Taxonomy" id="200378"/>
    <lineage>
        <taxon>Bacteria</taxon>
        <taxon>Bacillati</taxon>
        <taxon>Actinomycetota</taxon>
        <taxon>Actinomycetes</taxon>
        <taxon>Pseudonocardiales</taxon>
        <taxon>Pseudonocardiaceae</taxon>
        <taxon>Lentzea</taxon>
    </lineage>
</organism>
<gene>
    <name evidence="5" type="ORF">SAMN05216553_1222</name>
    <name evidence="6" type="ORF">SAMN05216553_13123</name>
</gene>
<dbReference type="Pfam" id="PF02872">
    <property type="entry name" value="5_nucleotid_C"/>
    <property type="match status" value="1"/>
</dbReference>
<evidence type="ECO:0000313" key="7">
    <source>
        <dbReference type="Proteomes" id="UP000199623"/>
    </source>
</evidence>
<evidence type="ECO:0000256" key="1">
    <source>
        <dbReference type="ARBA" id="ARBA00022729"/>
    </source>
</evidence>
<dbReference type="InterPro" id="IPR036907">
    <property type="entry name" value="5'-Nucleotdase_C_sf"/>
</dbReference>
<dbReference type="EMBL" id="FNCC01000031">
    <property type="protein sequence ID" value="SDH58803.1"/>
    <property type="molecule type" value="Genomic_DNA"/>
</dbReference>
<dbReference type="Proteomes" id="UP000199623">
    <property type="component" value="Unassembled WGS sequence"/>
</dbReference>
<feature type="signal peptide" evidence="2">
    <location>
        <begin position="1"/>
        <end position="28"/>
    </location>
</feature>
<protein>
    <submittedName>
        <fullName evidence="5">5'-nucleotidase</fullName>
    </submittedName>
</protein>
<dbReference type="PANTHER" id="PTHR11575:SF24">
    <property type="entry name" value="5'-NUCLEOTIDASE"/>
    <property type="match status" value="1"/>
</dbReference>
<reference evidence="7" key="2">
    <citation type="submission" date="2016-10" db="EMBL/GenBank/DDBJ databases">
        <authorList>
            <person name="Varghese N."/>
            <person name="Submissions S."/>
        </authorList>
    </citation>
    <scope>NUCLEOTIDE SEQUENCE [LARGE SCALE GENOMIC DNA]</scope>
    <source>
        <strain evidence="7">CGMCC 4.3506</strain>
    </source>
</reference>
<sequence length="571" mass="59538">MSSFRRLSVLAITAAAASVISATGPAQADVQSLRGQGTVDVRLIGINDLHGNIEPPSGSSGRVILPDGSTVDAGGAAYNATHIKNLRKEVKNSIIVGQGDMIGASPIVSALFHDEPTIEVLNKVGMDATAAGNHEFDEGYRELLRMQHGGCHPVDGCQFGKKYKGADFPILGANVTHAKTGLPALPPFWVEIRDGIPIGFIGMPLKDVPILVDPNGIKEIAFGDEVKAANKYANLLDALGVKSIVLLVHQGDQVTSTGGGPNACNIAPENPGSYIAANVSPKIDAVFSGHSHQHYNCVVKDPAGNPRPFIEGLAFGRELSVVDLKIDRRTRDVIRGETKAENKIVTRTVTPDPAIQAVIDTAKTKSAPIANKQVGTVSADILKLQNAAGESQLGNLIADSQLAATSGNGAVLALMNPGGVRADLTYASSPAGEGDGVVTYGEAFTVQPFGNILQTVTLTGANIKAVLEQQFTEARTFVLQPSSGLKYTWSASAPFGSRVSDVVLNGAPLDPNASYRVTINSFLQGGGDGFTEFTKGTAITGGGIDLDAFSAYLAAHPNQAPPALDRITMTP</sequence>
<dbReference type="GO" id="GO:0030288">
    <property type="term" value="C:outer membrane-bounded periplasmic space"/>
    <property type="evidence" value="ECO:0007669"/>
    <property type="project" value="TreeGrafter"/>
</dbReference>
<dbReference type="STRING" id="200378.SAMN05216553_1222"/>
<dbReference type="GO" id="GO:0008253">
    <property type="term" value="F:5'-nucleotidase activity"/>
    <property type="evidence" value="ECO:0007669"/>
    <property type="project" value="TreeGrafter"/>
</dbReference>
<dbReference type="InterPro" id="IPR029052">
    <property type="entry name" value="Metallo-depent_PP-like"/>
</dbReference>